<reference evidence="7 8" key="1">
    <citation type="submission" date="2020-02" db="EMBL/GenBank/DDBJ databases">
        <authorList>
            <person name="Hogendoorn C."/>
        </authorList>
    </citation>
    <scope>NUCLEOTIDE SEQUENCE [LARGE SCALE GENOMIC DNA]</scope>
    <source>
        <strain evidence="7">R501</strain>
    </source>
</reference>
<feature type="compositionally biased region" description="Polar residues" evidence="5">
    <location>
        <begin position="1"/>
        <end position="11"/>
    </location>
</feature>
<name>A0A6F8ZIH2_9FIRM</name>
<dbReference type="GO" id="GO:1901891">
    <property type="term" value="P:regulation of cell septum assembly"/>
    <property type="evidence" value="ECO:0007669"/>
    <property type="project" value="InterPro"/>
</dbReference>
<keyword evidence="3" id="KW-0131">Cell cycle</keyword>
<accession>A0A6F8ZIH2</accession>
<dbReference type="InterPro" id="IPR013033">
    <property type="entry name" value="MinC"/>
</dbReference>
<dbReference type="GO" id="GO:0000917">
    <property type="term" value="P:division septum assembly"/>
    <property type="evidence" value="ECO:0007669"/>
    <property type="project" value="UniProtKB-KW"/>
</dbReference>
<evidence type="ECO:0000256" key="4">
    <source>
        <dbReference type="ARBA" id="ARBA00046874"/>
    </source>
</evidence>
<evidence type="ECO:0000256" key="2">
    <source>
        <dbReference type="ARBA" id="ARBA00023210"/>
    </source>
</evidence>
<comment type="subunit">
    <text evidence="4">Interacts with MinD and FtsZ.</text>
</comment>
<dbReference type="AlphaFoldDB" id="A0A6F8ZIH2"/>
<keyword evidence="8" id="KW-1185">Reference proteome</keyword>
<dbReference type="GO" id="GO:0000902">
    <property type="term" value="P:cell morphogenesis"/>
    <property type="evidence" value="ECO:0007669"/>
    <property type="project" value="InterPro"/>
</dbReference>
<evidence type="ECO:0000256" key="5">
    <source>
        <dbReference type="SAM" id="MobiDB-lite"/>
    </source>
</evidence>
<dbReference type="InterPro" id="IPR036145">
    <property type="entry name" value="MinC_C_sf"/>
</dbReference>
<dbReference type="KEGG" id="hfv:R50_2182"/>
<feature type="compositionally biased region" description="Low complexity" evidence="5">
    <location>
        <begin position="15"/>
        <end position="31"/>
    </location>
</feature>
<evidence type="ECO:0000313" key="7">
    <source>
        <dbReference type="EMBL" id="CAB1129679.1"/>
    </source>
</evidence>
<protein>
    <submittedName>
        <fullName evidence="7">Septum site-determining protein MinC</fullName>
    </submittedName>
</protein>
<feature type="region of interest" description="Disordered" evidence="5">
    <location>
        <begin position="1"/>
        <end position="69"/>
    </location>
</feature>
<dbReference type="SUPFAM" id="SSF63848">
    <property type="entry name" value="Cell-division inhibitor MinC, C-terminal domain"/>
    <property type="match status" value="1"/>
</dbReference>
<evidence type="ECO:0000313" key="8">
    <source>
        <dbReference type="Proteomes" id="UP000503399"/>
    </source>
</evidence>
<feature type="domain" description="Septum formation inhibitor MinC C-terminal" evidence="6">
    <location>
        <begin position="75"/>
        <end position="174"/>
    </location>
</feature>
<dbReference type="PANTHER" id="PTHR34108:SF1">
    <property type="entry name" value="SEPTUM SITE-DETERMINING PROTEIN MINC"/>
    <property type="match status" value="1"/>
</dbReference>
<evidence type="ECO:0000256" key="1">
    <source>
        <dbReference type="ARBA" id="ARBA00022618"/>
    </source>
</evidence>
<proteinExistence type="predicted"/>
<evidence type="ECO:0000256" key="3">
    <source>
        <dbReference type="ARBA" id="ARBA00023306"/>
    </source>
</evidence>
<organism evidence="7 8">
    <name type="scientific">Candidatus Hydrogenisulfobacillus filiaventi</name>
    <dbReference type="NCBI Taxonomy" id="2707344"/>
    <lineage>
        <taxon>Bacteria</taxon>
        <taxon>Bacillati</taxon>
        <taxon>Bacillota</taxon>
        <taxon>Clostridia</taxon>
        <taxon>Eubacteriales</taxon>
        <taxon>Clostridiales Family XVII. Incertae Sedis</taxon>
        <taxon>Candidatus Hydrogenisulfobacillus</taxon>
    </lineage>
</organism>
<dbReference type="InterPro" id="IPR005526">
    <property type="entry name" value="Septum_form_inhib_MinC_C"/>
</dbReference>
<dbReference type="Proteomes" id="UP000503399">
    <property type="component" value="Chromosome"/>
</dbReference>
<keyword evidence="2" id="KW-0717">Septation</keyword>
<keyword evidence="1" id="KW-0132">Cell division</keyword>
<dbReference type="NCBIfam" id="TIGR01222">
    <property type="entry name" value="minC"/>
    <property type="match status" value="1"/>
</dbReference>
<dbReference type="PANTHER" id="PTHR34108">
    <property type="entry name" value="SEPTUM SITE-DETERMINING PROTEIN MINC"/>
    <property type="match status" value="1"/>
</dbReference>
<dbReference type="Gene3D" id="2.160.20.70">
    <property type="match status" value="1"/>
</dbReference>
<dbReference type="Pfam" id="PF03775">
    <property type="entry name" value="MinC_C"/>
    <property type="match status" value="1"/>
</dbReference>
<dbReference type="InterPro" id="IPR016098">
    <property type="entry name" value="CAP/MinC_C"/>
</dbReference>
<dbReference type="EMBL" id="LR778114">
    <property type="protein sequence ID" value="CAB1129679.1"/>
    <property type="molecule type" value="Genomic_DNA"/>
</dbReference>
<sequence>MSAKTQGSTGVPGTAATEAAAKPARRSSPPRNGERGTRRSRTPATPTAGTESRRMAAQPPEAGRDPINGWPTLLVRRTLRSGQKVRYVGNVVVLGDVNPGAEITAEGDIVVMGWLRGVVHAGANGDIRATVAAFRLTPTQIRIGPYIARAPDTGDAGPPEAPEVALVRDGRLVIDRWRKSALKFRTP</sequence>
<evidence type="ECO:0000259" key="6">
    <source>
        <dbReference type="Pfam" id="PF03775"/>
    </source>
</evidence>
<gene>
    <name evidence="7" type="primary">minC</name>
    <name evidence="7" type="ORF">R50_2182</name>
</gene>